<organism evidence="3 4">
    <name type="scientific">Steinernema carpocapsae</name>
    <name type="common">Entomopathogenic nematode</name>
    <dbReference type="NCBI Taxonomy" id="34508"/>
    <lineage>
        <taxon>Eukaryota</taxon>
        <taxon>Metazoa</taxon>
        <taxon>Ecdysozoa</taxon>
        <taxon>Nematoda</taxon>
        <taxon>Chromadorea</taxon>
        <taxon>Rhabditida</taxon>
        <taxon>Tylenchina</taxon>
        <taxon>Panagrolaimomorpha</taxon>
        <taxon>Strongyloidoidea</taxon>
        <taxon>Steinernematidae</taxon>
        <taxon>Steinernema</taxon>
    </lineage>
</organism>
<dbReference type="SUPFAM" id="SSF55797">
    <property type="entry name" value="PR-1-like"/>
    <property type="match status" value="1"/>
</dbReference>
<dbReference type="EMBL" id="CM016762">
    <property type="protein sequence ID" value="TMS36245.1"/>
    <property type="molecule type" value="Genomic_DNA"/>
</dbReference>
<reference evidence="3 4" key="2">
    <citation type="journal article" date="2019" name="G3 (Bethesda)">
        <title>Hybrid Assembly of the Genome of the Entomopathogenic Nematode Steinernema carpocapsae Identifies the X-Chromosome.</title>
        <authorList>
            <person name="Serra L."/>
            <person name="Macchietto M."/>
            <person name="Macias-Munoz A."/>
            <person name="McGill C.J."/>
            <person name="Rodriguez I.M."/>
            <person name="Rodriguez B."/>
            <person name="Murad R."/>
            <person name="Mortazavi A."/>
        </authorList>
    </citation>
    <scope>NUCLEOTIDE SEQUENCE [LARGE SCALE GENOMIC DNA]</scope>
    <source>
        <strain evidence="3 4">ALL</strain>
    </source>
</reference>
<dbReference type="InterPro" id="IPR018244">
    <property type="entry name" value="Allrgn_V5/Tpx1_CS"/>
</dbReference>
<dbReference type="OrthoDB" id="337038at2759"/>
<dbReference type="GO" id="GO:0005576">
    <property type="term" value="C:extracellular region"/>
    <property type="evidence" value="ECO:0007669"/>
    <property type="project" value="InterPro"/>
</dbReference>
<keyword evidence="1" id="KW-0732">Signal</keyword>
<comment type="caution">
    <text evidence="3">The sequence shown here is derived from an EMBL/GenBank/DDBJ whole genome shotgun (WGS) entry which is preliminary data.</text>
</comment>
<keyword evidence="4" id="KW-1185">Reference proteome</keyword>
<evidence type="ECO:0000313" key="3">
    <source>
        <dbReference type="EMBL" id="TMS36245.1"/>
    </source>
</evidence>
<feature type="chain" id="PRO_5020529252" description="SCP domain-containing protein" evidence="1">
    <location>
        <begin position="23"/>
        <end position="419"/>
    </location>
</feature>
<dbReference type="AlphaFoldDB" id="A0A4U8UU78"/>
<proteinExistence type="predicted"/>
<evidence type="ECO:0000256" key="1">
    <source>
        <dbReference type="SAM" id="SignalP"/>
    </source>
</evidence>
<dbReference type="Proteomes" id="UP000298663">
    <property type="component" value="Chromosome X"/>
</dbReference>
<feature type="domain" description="SCP" evidence="2">
    <location>
        <begin position="250"/>
        <end position="404"/>
    </location>
</feature>
<accession>A0A4U8UU78</accession>
<feature type="signal peptide" evidence="1">
    <location>
        <begin position="1"/>
        <end position="22"/>
    </location>
</feature>
<gene>
    <name evidence="3" type="ORF">L596_003457</name>
</gene>
<name>A0A4U8UU78_STECR</name>
<dbReference type="CDD" id="cd05382">
    <property type="entry name" value="CAP_GAPR1-like"/>
    <property type="match status" value="1"/>
</dbReference>
<dbReference type="PANTHER" id="PTHR10334">
    <property type="entry name" value="CYSTEINE-RICH SECRETORY PROTEIN-RELATED"/>
    <property type="match status" value="1"/>
</dbReference>
<dbReference type="STRING" id="34508.A0A4U8UU78"/>
<dbReference type="SMART" id="SM00198">
    <property type="entry name" value="SCP"/>
    <property type="match status" value="1"/>
</dbReference>
<protein>
    <recommendedName>
        <fullName evidence="2">SCP domain-containing protein</fullName>
    </recommendedName>
</protein>
<dbReference type="InterPro" id="IPR001283">
    <property type="entry name" value="CRISP-related"/>
</dbReference>
<dbReference type="PROSITE" id="PS01009">
    <property type="entry name" value="CRISP_1"/>
    <property type="match status" value="1"/>
</dbReference>
<sequence>MSATTVASLFLALFCLRSIAAGQKNVDIVVLKYEGLGYSETVPVKEKYYFFSFCLCSQKTPDPERSASCNCASDVRGKKASDSIPRALFSASCIHNSNPLKCLTTGFKSVQDDRRLLYVKVDIDSRTLTSPSWQVIPNNPQKTSSKITAYTRSGDIRLDYVVFSSKNKEALSQKSVTFKDFLENREYPKALFQKRFNRIKEFERKAKKTSLTWKKNRSGVGNTLHQIKDYLASKSNAQALKPLSADFDLDAFRSMITQSHNRYRSMHRVRPFEYDQTIERSAQQWADHLADQEACLKHDPMRRYGENLFFFGGSMFPPAEAIAESVTKSFYIEGNGYNYNGFRPVEIHRVGHFTQMIWKASERLGVGVAIRKSSGQKSGSCLPNKGLFLIYVVVKYDPPGNVLSRDQFLANILPPAGVQ</sequence>
<dbReference type="EMBL" id="AZBU02000001">
    <property type="protein sequence ID" value="TMS36245.1"/>
    <property type="molecule type" value="Genomic_DNA"/>
</dbReference>
<dbReference type="Gene3D" id="3.40.33.10">
    <property type="entry name" value="CAP"/>
    <property type="match status" value="1"/>
</dbReference>
<evidence type="ECO:0000259" key="2">
    <source>
        <dbReference type="SMART" id="SM00198"/>
    </source>
</evidence>
<dbReference type="InterPro" id="IPR035940">
    <property type="entry name" value="CAP_sf"/>
</dbReference>
<dbReference type="PRINTS" id="PR00837">
    <property type="entry name" value="V5TPXLIKE"/>
</dbReference>
<reference evidence="3 4" key="1">
    <citation type="journal article" date="2015" name="Genome Biol.">
        <title>Comparative genomics of Steinernema reveals deeply conserved gene regulatory networks.</title>
        <authorList>
            <person name="Dillman A.R."/>
            <person name="Macchietto M."/>
            <person name="Porter C.F."/>
            <person name="Rogers A."/>
            <person name="Williams B."/>
            <person name="Antoshechkin I."/>
            <person name="Lee M.M."/>
            <person name="Goodwin Z."/>
            <person name="Lu X."/>
            <person name="Lewis E.E."/>
            <person name="Goodrich-Blair H."/>
            <person name="Stock S.P."/>
            <person name="Adams B.J."/>
            <person name="Sternberg P.W."/>
            <person name="Mortazavi A."/>
        </authorList>
    </citation>
    <scope>NUCLEOTIDE SEQUENCE [LARGE SCALE GENOMIC DNA]</scope>
    <source>
        <strain evidence="3 4">ALL</strain>
    </source>
</reference>
<evidence type="ECO:0000313" key="4">
    <source>
        <dbReference type="Proteomes" id="UP000298663"/>
    </source>
</evidence>
<dbReference type="Pfam" id="PF00188">
    <property type="entry name" value="CAP"/>
    <property type="match status" value="1"/>
</dbReference>
<dbReference type="InterPro" id="IPR034113">
    <property type="entry name" value="SCP_GAPR1-like"/>
</dbReference>
<dbReference type="InterPro" id="IPR014044">
    <property type="entry name" value="CAP_dom"/>
</dbReference>